<dbReference type="Pfam" id="PF13643">
    <property type="entry name" value="DUF4145"/>
    <property type="match status" value="1"/>
</dbReference>
<keyword evidence="3" id="KW-0067">ATP-binding</keyword>
<keyword evidence="3" id="KW-0378">Hydrolase</keyword>
<dbReference type="PANTHER" id="PTHR47396:SF1">
    <property type="entry name" value="ATP-DEPENDENT HELICASE IRC3-RELATED"/>
    <property type="match status" value="1"/>
</dbReference>
<feature type="coiled-coil region" evidence="1">
    <location>
        <begin position="152"/>
        <end position="186"/>
    </location>
</feature>
<dbReference type="PROSITE" id="PS51192">
    <property type="entry name" value="HELICASE_ATP_BIND_1"/>
    <property type="match status" value="1"/>
</dbReference>
<proteinExistence type="predicted"/>
<dbReference type="Pfam" id="PF04851">
    <property type="entry name" value="ResIII"/>
    <property type="match status" value="1"/>
</dbReference>
<dbReference type="InterPro" id="IPR006935">
    <property type="entry name" value="Helicase/UvrB_N"/>
</dbReference>
<dbReference type="Proteomes" id="UP001418804">
    <property type="component" value="Unassembled WGS sequence"/>
</dbReference>
<evidence type="ECO:0000259" key="2">
    <source>
        <dbReference type="PROSITE" id="PS51192"/>
    </source>
</evidence>
<dbReference type="Gene3D" id="3.90.1570.30">
    <property type="match status" value="1"/>
</dbReference>
<name>A0ABD5L394_PRIAR</name>
<dbReference type="InterPro" id="IPR027417">
    <property type="entry name" value="P-loop_NTPase"/>
</dbReference>
<accession>A0ABD5L394</accession>
<dbReference type="SMART" id="SM00487">
    <property type="entry name" value="DEXDc"/>
    <property type="match status" value="1"/>
</dbReference>
<dbReference type="PANTHER" id="PTHR47396">
    <property type="entry name" value="TYPE I RESTRICTION ENZYME ECOKI R PROTEIN"/>
    <property type="match status" value="1"/>
</dbReference>
<protein>
    <submittedName>
        <fullName evidence="3">DEAD/DEAH box helicase family protein</fullName>
    </submittedName>
</protein>
<feature type="domain" description="Helicase ATP-binding" evidence="2">
    <location>
        <begin position="355"/>
        <end position="516"/>
    </location>
</feature>
<dbReference type="InterPro" id="IPR014001">
    <property type="entry name" value="Helicase_ATP-bd"/>
</dbReference>
<sequence>MTNFGFLKPKEQFKGFAAACIEAENSILISPATCAILTRRALELAVKWVYQVDNAVYVPYRDNLSSLIHDRNFLGIIDEELLPMMKYVVKLGNTAVHTNATITRDEAILSLHHLHQFVSWIDYCYANEYTAAKFNETILHVNNDKRERPEELQDLYELLSAKDKSLEELRKKNESLRAVLTDKRISHSRSSNFVIDKISEFDTRKKYIDLDLKLAGWQFGEDIEEEYSVQGMPNKTGEGFIDYVLRGENGKIIGIVEAKRTAKDPKIGRQQAKLYADCIEVEQGLRPIIFYTNGYETYIWHDSYKARKTSGFYNKGELQLLINRRTLRQPLTEIEINEDITNRYYQKEAILSICDAFQRNQRKALLVMATGSGKTRTAISLVDVLTKHNWVKNILFLSDRTALLKQGMRNFNTLMPNLSLCNLVEDKSHPEDSRMVFSTYATMINAIDETKSKDGNRLFTVGHFDLIIIDESHRSIYQKYRSIFDYFDGMLIGLTATPKDEVDKNTYSIFDLENGVPTYAYELSQAVKDSYLVDYKTLEIKTKFLENGIVYDDLTEEEKAEFDDVFEDEPNVRDIDSAALNNWLFNVNTIDLVLESLVLNGMHVEGGDKIGKTIIFAKNHLHALAIKDRFELKFPEFGGNFAEVIDYSVNYYQSLIDDFSVTSKMPQIAISVDMLDTGIDVPEAVNLVFFKKVRSKTKFWQMIGRGTRLCPDLFGMGQDKENFLIFDWCGNFEYFRANQHGTETKLTKTLTEKLFNSKVDIIRELQDIEYQVSPYIEFREGIMNDLVMDIKALNEENFRVRQHIQYVHKYQEKEKWNSLSVVQTNEIKEHVSPLIMPYTNDELAKRFDLLMYTIELAKLSSNNATKPITRVMQTAQTLSKLGAIPQVVEQKEMIKKVQDGKFWQQASLNDLESVREALRDLIKFIEREQQKIYYTDFKDEVVDQVENSSLLDVNNLKSYRQKVEHYLKEHQDQLAIYKLRHNKELTRQDVKMLENILWNQLGSREQYEKDFGDTPITKLVRNIVGLDRLAAMKEFSEFLSENRLNIHQAKFVELIVDYVVKNGTLDKQVLQQDPFRTVGSITSLFKHNMPDAKKIISIIDRINKNSEIIS</sequence>
<evidence type="ECO:0000313" key="3">
    <source>
        <dbReference type="EMBL" id="MEN3156670.1"/>
    </source>
</evidence>
<dbReference type="GO" id="GO:0004386">
    <property type="term" value="F:helicase activity"/>
    <property type="evidence" value="ECO:0007669"/>
    <property type="project" value="UniProtKB-KW"/>
</dbReference>
<keyword evidence="3" id="KW-0547">Nucleotide-binding</keyword>
<dbReference type="SUPFAM" id="SSF52540">
    <property type="entry name" value="P-loop containing nucleoside triphosphate hydrolases"/>
    <property type="match status" value="2"/>
</dbReference>
<dbReference type="InterPro" id="IPR025285">
    <property type="entry name" value="DUF4145"/>
</dbReference>
<evidence type="ECO:0000313" key="4">
    <source>
        <dbReference type="Proteomes" id="UP001418804"/>
    </source>
</evidence>
<dbReference type="Gene3D" id="3.40.50.300">
    <property type="entry name" value="P-loop containing nucleotide triphosphate hydrolases"/>
    <property type="match status" value="2"/>
</dbReference>
<reference evidence="3 4" key="2">
    <citation type="submission" date="2024-05" db="EMBL/GenBank/DDBJ databases">
        <authorList>
            <person name="Zheng X."/>
        </authorList>
    </citation>
    <scope>NUCLEOTIDE SEQUENCE [LARGE SCALE GENOMIC DNA]</scope>
    <source>
        <strain evidence="3 4">C4-10</strain>
    </source>
</reference>
<dbReference type="InterPro" id="IPR050742">
    <property type="entry name" value="Helicase_Restrict-Modif_Enz"/>
</dbReference>
<dbReference type="Pfam" id="PF08463">
    <property type="entry name" value="EcoEI_R_C"/>
    <property type="match status" value="1"/>
</dbReference>
<gene>
    <name evidence="3" type="ORF">ABDD91_28005</name>
</gene>
<dbReference type="AlphaFoldDB" id="A0ABD5L394"/>
<keyword evidence="1" id="KW-0175">Coiled coil</keyword>
<organism evidence="3 4">
    <name type="scientific">Priestia aryabhattai</name>
    <name type="common">Bacillus aryabhattai</name>
    <dbReference type="NCBI Taxonomy" id="412384"/>
    <lineage>
        <taxon>Bacteria</taxon>
        <taxon>Bacillati</taxon>
        <taxon>Bacillota</taxon>
        <taxon>Bacilli</taxon>
        <taxon>Bacillales</taxon>
        <taxon>Bacillaceae</taxon>
        <taxon>Priestia</taxon>
    </lineage>
</organism>
<reference evidence="3 4" key="1">
    <citation type="submission" date="2024-05" db="EMBL/GenBank/DDBJ databases">
        <title>The mechanism of isolation and screening of efficient mineral weathering bacteria priestia aryabhattai c4-10 with weathered biotite.</title>
        <authorList>
            <person name="Yang S."/>
        </authorList>
    </citation>
    <scope>NUCLEOTIDE SEQUENCE [LARGE SCALE GENOMIC DNA]</scope>
    <source>
        <strain evidence="3 4">C4-10</strain>
    </source>
</reference>
<dbReference type="CDD" id="cd18799">
    <property type="entry name" value="SF2_C_EcoAI-like"/>
    <property type="match status" value="1"/>
</dbReference>
<dbReference type="CDD" id="cd18032">
    <property type="entry name" value="DEXHc_RE_I_III_res"/>
    <property type="match status" value="1"/>
</dbReference>
<dbReference type="EMBL" id="JBDIVD010000005">
    <property type="protein sequence ID" value="MEN3156670.1"/>
    <property type="molecule type" value="Genomic_DNA"/>
</dbReference>
<dbReference type="RefSeq" id="WP_345936477.1">
    <property type="nucleotide sequence ID" value="NZ_JBDIVD010000005.1"/>
</dbReference>
<evidence type="ECO:0000256" key="1">
    <source>
        <dbReference type="SAM" id="Coils"/>
    </source>
</evidence>
<comment type="caution">
    <text evidence="3">The sequence shown here is derived from an EMBL/GenBank/DDBJ whole genome shotgun (WGS) entry which is preliminary data.</text>
</comment>
<dbReference type="InterPro" id="IPR013670">
    <property type="entry name" value="EcoEI_R_C_dom"/>
</dbReference>
<keyword evidence="3" id="KW-0347">Helicase</keyword>